<sequence>MDWKDYLQKEKRCSCGKNHICDIEEIIIEEGGIKRLPEILKKHKYEKLCVVCDLHTEQAAGLAVYEELEKAGYAFKKVVYQDEELVPDEEALIYLFTQVPNDCDLIIAVGSGTINDLCRYVSYKMKIDYYIVGTAPSMDGYASNVSPLIIRHLKITYEARPARVIIGDLDIISKAPLHMIAAGVGDILGKYVCLTDWQLSHIVNGEYICPEVMELVRKSIKKVAENAGRAAHRDKEAICAIMEGLVLSGIAMSYIGNSRPASGSEHHMSHYWEMMFLLDGQPDPLHGTKVGIGTVMAIRLYEMLKENREKLFPLEAPSFDPGLWEEKIKEAYGPAAPGVLELEKKTGKNSDKEVLRRRAAFQAHEEEIFSVIDQLPEAEDIIEILKSMEAPYYPEQINVSKEVFARGIYYAKDLRDRFGLLQILFDLNLQEEFTNRLIQEIY</sequence>
<evidence type="ECO:0000256" key="7">
    <source>
        <dbReference type="ARBA" id="ARBA00023098"/>
    </source>
</evidence>
<keyword evidence="8" id="KW-0594">Phospholipid biosynthesis</keyword>
<dbReference type="Gene3D" id="3.40.50.1970">
    <property type="match status" value="1"/>
</dbReference>
<keyword evidence="6" id="KW-0520">NAD</keyword>
<evidence type="ECO:0000256" key="5">
    <source>
        <dbReference type="ARBA" id="ARBA00023002"/>
    </source>
</evidence>
<evidence type="ECO:0000256" key="2">
    <source>
        <dbReference type="ARBA" id="ARBA00022516"/>
    </source>
</evidence>
<dbReference type="Proteomes" id="UP000823850">
    <property type="component" value="Unassembled WGS sequence"/>
</dbReference>
<dbReference type="GO" id="GO:0008654">
    <property type="term" value="P:phospholipid biosynthetic process"/>
    <property type="evidence" value="ECO:0007669"/>
    <property type="project" value="UniProtKB-KW"/>
</dbReference>
<comment type="caution">
    <text evidence="10">The sequence shown here is derived from an EMBL/GenBank/DDBJ whole genome shotgun (WGS) entry which is preliminary data.</text>
</comment>
<dbReference type="GO" id="GO:0046872">
    <property type="term" value="F:metal ion binding"/>
    <property type="evidence" value="ECO:0007669"/>
    <property type="project" value="UniProtKB-KW"/>
</dbReference>
<evidence type="ECO:0000256" key="1">
    <source>
        <dbReference type="ARBA" id="ARBA00022490"/>
    </source>
</evidence>
<dbReference type="PANTHER" id="PTHR43616:SF5">
    <property type="entry name" value="GLYCEROL DEHYDROGENASE 1"/>
    <property type="match status" value="1"/>
</dbReference>
<dbReference type="Pfam" id="PF13685">
    <property type="entry name" value="Fe-ADH_2"/>
    <property type="match status" value="1"/>
</dbReference>
<evidence type="ECO:0000256" key="4">
    <source>
        <dbReference type="ARBA" id="ARBA00022857"/>
    </source>
</evidence>
<dbReference type="SUPFAM" id="SSF56796">
    <property type="entry name" value="Dehydroquinate synthase-like"/>
    <property type="match status" value="1"/>
</dbReference>
<dbReference type="Gene3D" id="1.20.1090.10">
    <property type="entry name" value="Dehydroquinate synthase-like - alpha domain"/>
    <property type="match status" value="1"/>
</dbReference>
<evidence type="ECO:0000256" key="9">
    <source>
        <dbReference type="ARBA" id="ARBA00023264"/>
    </source>
</evidence>
<keyword evidence="7" id="KW-0443">Lipid metabolism</keyword>
<evidence type="ECO:0000313" key="11">
    <source>
        <dbReference type="Proteomes" id="UP000823850"/>
    </source>
</evidence>
<gene>
    <name evidence="10" type="ORF">H9913_08680</name>
</gene>
<name>A0A9D2RAL6_9FIRM</name>
<keyword evidence="5" id="KW-0560">Oxidoreductase</keyword>
<evidence type="ECO:0000256" key="6">
    <source>
        <dbReference type="ARBA" id="ARBA00023027"/>
    </source>
</evidence>
<keyword evidence="1" id="KW-0963">Cytoplasm</keyword>
<evidence type="ECO:0000256" key="3">
    <source>
        <dbReference type="ARBA" id="ARBA00022723"/>
    </source>
</evidence>
<keyword evidence="2" id="KW-0444">Lipid biosynthesis</keyword>
<accession>A0A9D2RAL6</accession>
<evidence type="ECO:0000256" key="8">
    <source>
        <dbReference type="ARBA" id="ARBA00023209"/>
    </source>
</evidence>
<dbReference type="PANTHER" id="PTHR43616">
    <property type="entry name" value="GLYCEROL DEHYDROGENASE"/>
    <property type="match status" value="1"/>
</dbReference>
<dbReference type="GO" id="GO:0016614">
    <property type="term" value="F:oxidoreductase activity, acting on CH-OH group of donors"/>
    <property type="evidence" value="ECO:0007669"/>
    <property type="project" value="InterPro"/>
</dbReference>
<keyword evidence="4" id="KW-0521">NADP</keyword>
<keyword evidence="9" id="KW-1208">Phospholipid metabolism</keyword>
<reference evidence="10" key="2">
    <citation type="submission" date="2021-04" db="EMBL/GenBank/DDBJ databases">
        <authorList>
            <person name="Gilroy R."/>
        </authorList>
    </citation>
    <scope>NUCLEOTIDE SEQUENCE</scope>
    <source>
        <strain evidence="10">ChiW19-6364</strain>
    </source>
</reference>
<dbReference type="AlphaFoldDB" id="A0A9D2RAL6"/>
<protein>
    <submittedName>
        <fullName evidence="10">Sn-glycerol-1-phosphate dehydrogenase</fullName>
    </submittedName>
</protein>
<dbReference type="GO" id="GO:0005829">
    <property type="term" value="C:cytosol"/>
    <property type="evidence" value="ECO:0007669"/>
    <property type="project" value="TreeGrafter"/>
</dbReference>
<organism evidence="10 11">
    <name type="scientific">Candidatus Blautia stercoripullorum</name>
    <dbReference type="NCBI Taxonomy" id="2838502"/>
    <lineage>
        <taxon>Bacteria</taxon>
        <taxon>Bacillati</taxon>
        <taxon>Bacillota</taxon>
        <taxon>Clostridia</taxon>
        <taxon>Lachnospirales</taxon>
        <taxon>Lachnospiraceae</taxon>
        <taxon>Blautia</taxon>
    </lineage>
</organism>
<dbReference type="InterPro" id="IPR016205">
    <property type="entry name" value="Glycerol_DH"/>
</dbReference>
<keyword evidence="3" id="KW-0479">Metal-binding</keyword>
<reference evidence="10" key="1">
    <citation type="journal article" date="2021" name="PeerJ">
        <title>Extensive microbial diversity within the chicken gut microbiome revealed by metagenomics and culture.</title>
        <authorList>
            <person name="Gilroy R."/>
            <person name="Ravi A."/>
            <person name="Getino M."/>
            <person name="Pursley I."/>
            <person name="Horton D.L."/>
            <person name="Alikhan N.F."/>
            <person name="Baker D."/>
            <person name="Gharbi K."/>
            <person name="Hall N."/>
            <person name="Watson M."/>
            <person name="Adriaenssens E.M."/>
            <person name="Foster-Nyarko E."/>
            <person name="Jarju S."/>
            <person name="Secka A."/>
            <person name="Antonio M."/>
            <person name="Oren A."/>
            <person name="Chaudhuri R.R."/>
            <person name="La Ragione R."/>
            <person name="Hildebrand F."/>
            <person name="Pallen M.J."/>
        </authorList>
    </citation>
    <scope>NUCLEOTIDE SEQUENCE</scope>
    <source>
        <strain evidence="10">ChiW19-6364</strain>
    </source>
</reference>
<dbReference type="CDD" id="cd08175">
    <property type="entry name" value="G1PDH"/>
    <property type="match status" value="1"/>
</dbReference>
<dbReference type="InterPro" id="IPR032837">
    <property type="entry name" value="G1PDH"/>
</dbReference>
<evidence type="ECO:0000313" key="10">
    <source>
        <dbReference type="EMBL" id="HJD40092.1"/>
    </source>
</evidence>
<dbReference type="EMBL" id="DWUX01000157">
    <property type="protein sequence ID" value="HJD40092.1"/>
    <property type="molecule type" value="Genomic_DNA"/>
</dbReference>
<proteinExistence type="predicted"/>